<dbReference type="SUPFAM" id="SSF49265">
    <property type="entry name" value="Fibronectin type III"/>
    <property type="match status" value="3"/>
</dbReference>
<dbReference type="Ensembl" id="ENSSTUT00000039987.1">
    <property type="protein sequence ID" value="ENSSTUP00000038254.1"/>
    <property type="gene ID" value="ENSSTUG00000016260.1"/>
</dbReference>
<feature type="region of interest" description="Disordered" evidence="1">
    <location>
        <begin position="1109"/>
        <end position="1151"/>
    </location>
</feature>
<dbReference type="InterPro" id="IPR036116">
    <property type="entry name" value="FN3_sf"/>
</dbReference>
<evidence type="ECO:0000256" key="1">
    <source>
        <dbReference type="SAM" id="MobiDB-lite"/>
    </source>
</evidence>
<feature type="domain" description="Fibronectin type-III" evidence="3">
    <location>
        <begin position="294"/>
        <end position="389"/>
    </location>
</feature>
<feature type="compositionally biased region" description="Low complexity" evidence="1">
    <location>
        <begin position="1190"/>
        <end position="1204"/>
    </location>
</feature>
<feature type="compositionally biased region" description="Polar residues" evidence="1">
    <location>
        <begin position="656"/>
        <end position="668"/>
    </location>
</feature>
<feature type="compositionally biased region" description="Basic residues" evidence="1">
    <location>
        <begin position="457"/>
        <end position="467"/>
    </location>
</feature>
<keyword evidence="5" id="KW-1185">Reference proteome</keyword>
<keyword evidence="2" id="KW-0732">Signal</keyword>
<feature type="domain" description="Fibronectin type-III" evidence="3">
    <location>
        <begin position="30"/>
        <end position="119"/>
    </location>
</feature>
<dbReference type="PROSITE" id="PS50853">
    <property type="entry name" value="FN3"/>
    <property type="match status" value="4"/>
</dbReference>
<dbReference type="InterPro" id="IPR013783">
    <property type="entry name" value="Ig-like_fold"/>
</dbReference>
<dbReference type="InterPro" id="IPR003961">
    <property type="entry name" value="FN3_dom"/>
</dbReference>
<dbReference type="Pfam" id="PF21731">
    <property type="entry name" value="TARSH_C"/>
    <property type="match status" value="1"/>
</dbReference>
<feature type="region of interest" description="Disordered" evidence="1">
    <location>
        <begin position="403"/>
        <end position="1018"/>
    </location>
</feature>
<feature type="compositionally biased region" description="Basic and acidic residues" evidence="1">
    <location>
        <begin position="791"/>
        <end position="949"/>
    </location>
</feature>
<dbReference type="OMA" id="QIGFGTP"/>
<feature type="compositionally biased region" description="Polar residues" evidence="1">
    <location>
        <begin position="481"/>
        <end position="494"/>
    </location>
</feature>
<dbReference type="PANTHER" id="PTHR23197:SF8">
    <property type="entry name" value="FIBRONECTIN TYPE III DOMAIN-CONTAINING PROTEIN 1"/>
    <property type="match status" value="1"/>
</dbReference>
<feature type="chain" id="PRO_5025644639" evidence="2">
    <location>
        <begin position="26"/>
        <end position="1506"/>
    </location>
</feature>
<feature type="compositionally biased region" description="Basic and acidic residues" evidence="1">
    <location>
        <begin position="756"/>
        <end position="778"/>
    </location>
</feature>
<dbReference type="GeneTree" id="ENSGT00530000063558"/>
<feature type="compositionally biased region" description="Basic and acidic residues" evidence="1">
    <location>
        <begin position="548"/>
        <end position="567"/>
    </location>
</feature>
<feature type="signal peptide" evidence="2">
    <location>
        <begin position="1"/>
        <end position="25"/>
    </location>
</feature>
<dbReference type="CDD" id="cd00063">
    <property type="entry name" value="FN3"/>
    <property type="match status" value="4"/>
</dbReference>
<feature type="domain" description="Fibronectin type-III" evidence="3">
    <location>
        <begin position="1280"/>
        <end position="1374"/>
    </location>
</feature>
<feature type="compositionally biased region" description="Low complexity" evidence="1">
    <location>
        <begin position="444"/>
        <end position="456"/>
    </location>
</feature>
<dbReference type="FunCoup" id="A0A673YVA8">
    <property type="interactions" value="1477"/>
</dbReference>
<accession>A0A673YVA8</accession>
<reference evidence="4" key="2">
    <citation type="submission" date="2025-09" db="UniProtKB">
        <authorList>
            <consortium name="Ensembl"/>
        </authorList>
    </citation>
    <scope>IDENTIFICATION</scope>
</reference>
<feature type="compositionally biased region" description="Pro residues" evidence="1">
    <location>
        <begin position="957"/>
        <end position="968"/>
    </location>
</feature>
<feature type="domain" description="Fibronectin type-III" evidence="3">
    <location>
        <begin position="186"/>
        <end position="289"/>
    </location>
</feature>
<feature type="region of interest" description="Disordered" evidence="1">
    <location>
        <begin position="1190"/>
        <end position="1222"/>
    </location>
</feature>
<feature type="compositionally biased region" description="Low complexity" evidence="1">
    <location>
        <begin position="1117"/>
        <end position="1150"/>
    </location>
</feature>
<evidence type="ECO:0000313" key="4">
    <source>
        <dbReference type="Ensembl" id="ENSSTUP00000038254.1"/>
    </source>
</evidence>
<feature type="compositionally biased region" description="Polar residues" evidence="1">
    <location>
        <begin position="403"/>
        <end position="424"/>
    </location>
</feature>
<evidence type="ECO:0000259" key="3">
    <source>
        <dbReference type="PROSITE" id="PS50853"/>
    </source>
</evidence>
<sequence length="1506" mass="166548">MASTAARTLLVLFVTFCASSTGLTADKPLRPRNVQLTLVDKGLRVSWEPPNELDGRPVDRYNIGYGKSMRTLRFIKVDKDRRSEVLEDVEPGVLHFLKMSAENKEGISKPVYRAETPGGEVCVRACMRASSMCSTVNQKCVNAGLCVWYVLLFVASESIYVVSLQAQRATGRSVPSNRATLTKKTPPEPEEYEAKDIGVRVMSPQSVLISWVDPAIEMEKVLPGGSRHYTVKYREKGESARWEYKETNQRKLLIDTLSADGMYEFSVRISQGDNHGKWSVSVFQRTPESAPSGPPENFDVKPLRGKGTAVTATWDPPEEPNGRIREYIMSYAPAMKPFGMKSVTYRGSTTSAILDGFHPGDLYIFKIRATNRRGQGPQTKAFSVAMPGGTGKHIYCVCVSSHAASSPTQGGRRTSYTPSQTSKQDSYHDDDINLQLEDVNKEQTTPTQTTSAPPTTRRTRPLTKTRSNHSIFSDVRGTVRNRATNQRQGAGTSSARDKGRKTETEDKEEEENKTTETTREEEEEKLTNEDVEEKKEAVTQNNVVPSTPEDKGYVRGRGNRKDVDEPSRPSLKTEVPSSEGSSSSSKPSYPLRKPLSGRRINSGRRPLTRTSVSGSVSQSKTQDAEKDSASSSSSSSSSSSPSPNEDSAAIRKDDTVTNYSEGKNTYDQPSVTAAKPSTSTPTPNQAVSEPKTEAPSVGRGSALPGRGYGYGRRKPGILSRGNPKDSTSAGMSQSTIPTEGKIPETSHTPNTQHLTHHQDNNDYNDYKVTEAEATKEEEPTSSSRTISTTHSSEDRRQDKREEGGRGDRKEEGGRGDRREEGERGDRRGDRGRGDRREQERRGDRGEDGGSEDRRVERGRGDRRVERGRGDKGEEEGRGDRRQDGGRGDRKEDGGRGDKREEGERVDKREEGERENRKEEGARGDRREEVEIENRKEEGGRGDRREEGGRGENNYNTPAPPPSKTPAPPASRINPFVKRHQSRFGTGMGSGSRVSSPRADGRVPWSRTGSSSSVGAGRPILRGFPSRTAASGVVDLDKGVLMNENGRVLQDSQGQPKRVVLGEDGRTIFDHQGSPLVNQEGQALFGHGRESQPVVNPKDKFLTVGGKPIIGLDRAKPRTTTTTRPPTTTTPEPTTLPTTTEMSTEETMTMPVFPTCPPGTFLIRDEEGFPMLDADGILDCYPEDELLWQTTLPPTLPPTTTTTDHPTPEPDTRPFNNSPSNEFDLSGKKRFTAPYVNFIQKDPGAPCSLTEALEYLQVDVLENLLKKDSLATNQKQPPKNKPHNITVVAMEGCHSFVILDWAIPLKDDMVSGYMVHSASYDDVLNNRWSSSASSGSHLAVENLKPNSRYYFKVQAKNVFGLGPVSDTFTYVTESGGEPIWIPFSFRYNPQHSACKGSQYVKRTWYRKFVGVVLCNSLRYKIFMGDGLKETFYSIADTFGHGEDHCQFVDSYLDGRTGSPNLSMHLPTAQGYYRSYRQEPVNFGPIGRRTPHLFGGWYECGVPIPGKW</sequence>
<feature type="compositionally biased region" description="Low complexity" evidence="1">
    <location>
        <begin position="576"/>
        <end position="594"/>
    </location>
</feature>
<dbReference type="SMART" id="SM00060">
    <property type="entry name" value="FN3"/>
    <property type="match status" value="3"/>
</dbReference>
<feature type="compositionally biased region" description="Basic and acidic residues" evidence="1">
    <location>
        <begin position="525"/>
        <end position="537"/>
    </location>
</feature>
<feature type="compositionally biased region" description="Polar residues" evidence="1">
    <location>
        <begin position="608"/>
        <end position="621"/>
    </location>
</feature>
<dbReference type="InParanoid" id="A0A673YVA8"/>
<protein>
    <submittedName>
        <fullName evidence="4">Fibronectin type III domain containing 1</fullName>
    </submittedName>
</protein>
<dbReference type="Gene3D" id="2.60.40.10">
    <property type="entry name" value="Immunoglobulins"/>
    <property type="match status" value="4"/>
</dbReference>
<feature type="compositionally biased region" description="Low complexity" evidence="1">
    <location>
        <begin position="780"/>
        <end position="790"/>
    </location>
</feature>
<feature type="compositionally biased region" description="Low complexity" evidence="1">
    <location>
        <begin position="629"/>
        <end position="643"/>
    </location>
</feature>
<gene>
    <name evidence="4" type="primary">FNDC1</name>
    <name evidence="4" type="synonym">LOC115174389</name>
</gene>
<reference evidence="4" key="1">
    <citation type="submission" date="2025-08" db="UniProtKB">
        <authorList>
            <consortium name="Ensembl"/>
        </authorList>
    </citation>
    <scope>IDENTIFICATION</scope>
</reference>
<feature type="compositionally biased region" description="Low complexity" evidence="1">
    <location>
        <begin position="669"/>
        <end position="683"/>
    </location>
</feature>
<dbReference type="Proteomes" id="UP000472277">
    <property type="component" value="Chromosome 35"/>
</dbReference>
<organism evidence="4 5">
    <name type="scientific">Salmo trutta</name>
    <name type="common">Brown trout</name>
    <dbReference type="NCBI Taxonomy" id="8032"/>
    <lineage>
        <taxon>Eukaryota</taxon>
        <taxon>Metazoa</taxon>
        <taxon>Chordata</taxon>
        <taxon>Craniata</taxon>
        <taxon>Vertebrata</taxon>
        <taxon>Euteleostomi</taxon>
        <taxon>Actinopterygii</taxon>
        <taxon>Neopterygii</taxon>
        <taxon>Teleostei</taxon>
        <taxon>Protacanthopterygii</taxon>
        <taxon>Salmoniformes</taxon>
        <taxon>Salmonidae</taxon>
        <taxon>Salmoninae</taxon>
        <taxon>Salmo</taxon>
    </lineage>
</organism>
<feature type="compositionally biased region" description="Polar residues" evidence="1">
    <location>
        <begin position="724"/>
        <end position="737"/>
    </location>
</feature>
<evidence type="ECO:0000313" key="5">
    <source>
        <dbReference type="Proteomes" id="UP000472277"/>
    </source>
</evidence>
<evidence type="ECO:0000256" key="2">
    <source>
        <dbReference type="SAM" id="SignalP"/>
    </source>
</evidence>
<proteinExistence type="predicted"/>
<feature type="compositionally biased region" description="Basic and acidic residues" evidence="1">
    <location>
        <begin position="495"/>
        <end position="518"/>
    </location>
</feature>
<name>A0A673YVA8_SALTR</name>
<dbReference type="Pfam" id="PF00041">
    <property type="entry name" value="fn3"/>
    <property type="match status" value="2"/>
</dbReference>
<dbReference type="PANTHER" id="PTHR23197">
    <property type="entry name" value="TARSH-RELATED FIBRONECTIN DOMAIN-CONTAINING"/>
    <property type="match status" value="1"/>
</dbReference>
<dbReference type="InterPro" id="IPR049109">
    <property type="entry name" value="TARSH/FNDC1_C"/>
</dbReference>